<organism evidence="2">
    <name type="scientific">Gracilinema caldarium</name>
    <dbReference type="NCBI Taxonomy" id="215591"/>
    <lineage>
        <taxon>Bacteria</taxon>
        <taxon>Pseudomonadati</taxon>
        <taxon>Spirochaetota</taxon>
        <taxon>Spirochaetia</taxon>
        <taxon>Spirochaetales</taxon>
        <taxon>Breznakiellaceae</taxon>
        <taxon>Gracilinema</taxon>
    </lineage>
</organism>
<accession>A0A7C3E8R9</accession>
<dbReference type="EMBL" id="DSVL01000441">
    <property type="protein sequence ID" value="HFH30671.1"/>
    <property type="molecule type" value="Genomic_DNA"/>
</dbReference>
<sequence length="118" mass="13142">MTNAPHISTNVPPQKLEWKGALSIEDAGPLHKALLDAFQNKQPIYLDLSRVTDMDSAIIQLICSAFKEALEEGMEFHLTGTVQDSLQSTLVRYGFIIHEESTGEGLEKQWCIQQQGSL</sequence>
<dbReference type="Pfam" id="PF13466">
    <property type="entry name" value="STAS_2"/>
    <property type="match status" value="1"/>
</dbReference>
<reference evidence="2" key="1">
    <citation type="journal article" date="2020" name="mSystems">
        <title>Genome- and Community-Level Interaction Insights into Carbon Utilization and Element Cycling Functions of Hydrothermarchaeota in Hydrothermal Sediment.</title>
        <authorList>
            <person name="Zhou Z."/>
            <person name="Liu Y."/>
            <person name="Xu W."/>
            <person name="Pan J."/>
            <person name="Luo Z.H."/>
            <person name="Li M."/>
        </authorList>
    </citation>
    <scope>NUCLEOTIDE SEQUENCE [LARGE SCALE GENOMIC DNA]</scope>
    <source>
        <strain evidence="2">SpSt-503</strain>
    </source>
</reference>
<name>A0A7C3E8R9_9SPIR</name>
<dbReference type="PROSITE" id="PS50801">
    <property type="entry name" value="STAS"/>
    <property type="match status" value="1"/>
</dbReference>
<evidence type="ECO:0000313" key="2">
    <source>
        <dbReference type="EMBL" id="HFH30671.1"/>
    </source>
</evidence>
<dbReference type="SUPFAM" id="SSF52091">
    <property type="entry name" value="SpoIIaa-like"/>
    <property type="match status" value="1"/>
</dbReference>
<dbReference type="InterPro" id="IPR002645">
    <property type="entry name" value="STAS_dom"/>
</dbReference>
<protein>
    <submittedName>
        <fullName evidence="2">STAS domain-containing protein</fullName>
    </submittedName>
</protein>
<dbReference type="Gene3D" id="3.30.750.24">
    <property type="entry name" value="STAS domain"/>
    <property type="match status" value="1"/>
</dbReference>
<gene>
    <name evidence="2" type="ORF">ENS59_14365</name>
</gene>
<dbReference type="CDD" id="cd07043">
    <property type="entry name" value="STAS_anti-anti-sigma_factors"/>
    <property type="match status" value="1"/>
</dbReference>
<dbReference type="AlphaFoldDB" id="A0A7C3E8R9"/>
<dbReference type="InterPro" id="IPR052746">
    <property type="entry name" value="MlaB_ABC_Transporter"/>
</dbReference>
<dbReference type="InterPro" id="IPR058548">
    <property type="entry name" value="MlaB-like_STAS"/>
</dbReference>
<proteinExistence type="predicted"/>
<feature type="domain" description="STAS" evidence="1">
    <location>
        <begin position="16"/>
        <end position="95"/>
    </location>
</feature>
<dbReference type="InterPro" id="IPR036513">
    <property type="entry name" value="STAS_dom_sf"/>
</dbReference>
<dbReference type="PANTHER" id="PTHR35849:SF2">
    <property type="entry name" value="BLR2341 PROTEIN"/>
    <property type="match status" value="1"/>
</dbReference>
<evidence type="ECO:0000259" key="1">
    <source>
        <dbReference type="PROSITE" id="PS50801"/>
    </source>
</evidence>
<dbReference type="PANTHER" id="PTHR35849">
    <property type="entry name" value="BLR2341 PROTEIN"/>
    <property type="match status" value="1"/>
</dbReference>
<comment type="caution">
    <text evidence="2">The sequence shown here is derived from an EMBL/GenBank/DDBJ whole genome shotgun (WGS) entry which is preliminary data.</text>
</comment>